<dbReference type="Pfam" id="PF13439">
    <property type="entry name" value="Glyco_transf_4"/>
    <property type="match status" value="1"/>
</dbReference>
<comment type="caution">
    <text evidence="3">The sequence shown here is derived from an EMBL/GenBank/DDBJ whole genome shotgun (WGS) entry which is preliminary data.</text>
</comment>
<dbReference type="Proteomes" id="UP001597560">
    <property type="component" value="Unassembled WGS sequence"/>
</dbReference>
<proteinExistence type="predicted"/>
<accession>A0ABW6BC11</accession>
<organism evidence="3 4">
    <name type="scientific">Olivibacter jilunii</name>
    <dbReference type="NCBI Taxonomy" id="985016"/>
    <lineage>
        <taxon>Bacteria</taxon>
        <taxon>Pseudomonadati</taxon>
        <taxon>Bacteroidota</taxon>
        <taxon>Sphingobacteriia</taxon>
        <taxon>Sphingobacteriales</taxon>
        <taxon>Sphingobacteriaceae</taxon>
        <taxon>Olivibacter</taxon>
    </lineage>
</organism>
<feature type="domain" description="Glycosyltransferase subfamily 4-like N-terminal" evidence="2">
    <location>
        <begin position="15"/>
        <end position="144"/>
    </location>
</feature>
<feature type="domain" description="Glycosyl transferase family 1" evidence="1">
    <location>
        <begin position="220"/>
        <end position="360"/>
    </location>
</feature>
<dbReference type="Gene3D" id="3.40.50.2000">
    <property type="entry name" value="Glycogen Phosphorylase B"/>
    <property type="match status" value="2"/>
</dbReference>
<protein>
    <submittedName>
        <fullName evidence="3">Glycosyltransferase family 4 protein</fullName>
    </submittedName>
</protein>
<keyword evidence="4" id="KW-1185">Reference proteome</keyword>
<gene>
    <name evidence="3" type="ORF">ACFS6J_27515</name>
</gene>
<evidence type="ECO:0000259" key="1">
    <source>
        <dbReference type="Pfam" id="PF00534"/>
    </source>
</evidence>
<sequence length="404" mass="46487">MKIVIFNSFYYPRFVGGAEISVKLLAEGLVEKGNSVYVISIGEQNKAERINGVTVIRVKHRNVFSPYEPKKHVKLIKMVWLLLDAFNPFYHWQIKSILRQIKPDVVHTNNIMGFSPVIWSTIKNLKIPLVHTMRDYYLLCHKTNMFNNSKNCDEICAECKVTQRIKKMQVNCPDMYVGVSNFILNKHNAFLKTLSARQKQVVYNAVEMPTEISDKSRFQLTLGYIGRIAEDKGFSYLVRQIRELQNRCPGKFSFMVAGVGEQAYIDQMEEELKDVKHKFLGKTRPETFYNSVDMTIVPSQWHEPFGRVAVESLAYGVPVCMAASGGLTEIHNEKCTWLFKPEKDNLVNLLAKILLNPELLTVKKESCRIYAAKFDNKHNVESYFAIYTDLLVDKAKNGQHIVSR</sequence>
<dbReference type="PANTHER" id="PTHR45947">
    <property type="entry name" value="SULFOQUINOVOSYL TRANSFERASE SQD2"/>
    <property type="match status" value="1"/>
</dbReference>
<dbReference type="CDD" id="cd03823">
    <property type="entry name" value="GT4_ExpE7-like"/>
    <property type="match status" value="1"/>
</dbReference>
<dbReference type="SUPFAM" id="SSF53756">
    <property type="entry name" value="UDP-Glycosyltransferase/glycogen phosphorylase"/>
    <property type="match status" value="1"/>
</dbReference>
<evidence type="ECO:0000313" key="3">
    <source>
        <dbReference type="EMBL" id="MFD2965579.1"/>
    </source>
</evidence>
<evidence type="ECO:0000313" key="4">
    <source>
        <dbReference type="Proteomes" id="UP001597560"/>
    </source>
</evidence>
<dbReference type="EMBL" id="JBHUPA010000039">
    <property type="protein sequence ID" value="MFD2965579.1"/>
    <property type="molecule type" value="Genomic_DNA"/>
</dbReference>
<dbReference type="InterPro" id="IPR028098">
    <property type="entry name" value="Glyco_trans_4-like_N"/>
</dbReference>
<name>A0ABW6BC11_9SPHI</name>
<dbReference type="RefSeq" id="WP_377613499.1">
    <property type="nucleotide sequence ID" value="NZ_JBHUPA010000039.1"/>
</dbReference>
<dbReference type="InterPro" id="IPR050194">
    <property type="entry name" value="Glycosyltransferase_grp1"/>
</dbReference>
<evidence type="ECO:0000259" key="2">
    <source>
        <dbReference type="Pfam" id="PF13439"/>
    </source>
</evidence>
<dbReference type="InterPro" id="IPR001296">
    <property type="entry name" value="Glyco_trans_1"/>
</dbReference>
<dbReference type="Pfam" id="PF00534">
    <property type="entry name" value="Glycos_transf_1"/>
    <property type="match status" value="1"/>
</dbReference>
<reference evidence="4" key="1">
    <citation type="journal article" date="2019" name="Int. J. Syst. Evol. Microbiol.">
        <title>The Global Catalogue of Microorganisms (GCM) 10K type strain sequencing project: providing services to taxonomists for standard genome sequencing and annotation.</title>
        <authorList>
            <consortium name="The Broad Institute Genomics Platform"/>
            <consortium name="The Broad Institute Genome Sequencing Center for Infectious Disease"/>
            <person name="Wu L."/>
            <person name="Ma J."/>
        </authorList>
    </citation>
    <scope>NUCLEOTIDE SEQUENCE [LARGE SCALE GENOMIC DNA]</scope>
    <source>
        <strain evidence="4">KCTC 23098</strain>
    </source>
</reference>
<dbReference type="PANTHER" id="PTHR45947:SF3">
    <property type="entry name" value="SULFOQUINOVOSYL TRANSFERASE SQD2"/>
    <property type="match status" value="1"/>
</dbReference>